<reference evidence="2 3" key="1">
    <citation type="submission" date="2016-10" db="EMBL/GenBank/DDBJ databases">
        <title>Rodentibacter gen. nov. and new species.</title>
        <authorList>
            <person name="Christensen H."/>
        </authorList>
    </citation>
    <scope>NUCLEOTIDE SEQUENCE [LARGE SCALE GENOMIC DNA]</scope>
    <source>
        <strain evidence="2 3">1998236014</strain>
    </source>
</reference>
<dbReference type="PROSITE" id="PS01094">
    <property type="entry name" value="UPF0076"/>
    <property type="match status" value="1"/>
</dbReference>
<comment type="similarity">
    <text evidence="1">Belongs to the RutC family.</text>
</comment>
<proteinExistence type="inferred from homology"/>
<accession>A0ABX3KYR5</accession>
<dbReference type="PANTHER" id="PTHR47328:SF1">
    <property type="entry name" value="RUTC FAMILY PROTEIN YOAB"/>
    <property type="match status" value="1"/>
</dbReference>
<gene>
    <name evidence="2" type="ORF">BKG89_05470</name>
</gene>
<dbReference type="Proteomes" id="UP000188820">
    <property type="component" value="Unassembled WGS sequence"/>
</dbReference>
<dbReference type="InterPro" id="IPR035959">
    <property type="entry name" value="RutC-like_sf"/>
</dbReference>
<dbReference type="RefSeq" id="WP_077463176.1">
    <property type="nucleotide sequence ID" value="NZ_MLAA01000023.1"/>
</dbReference>
<dbReference type="SUPFAM" id="SSF55298">
    <property type="entry name" value="YjgF-like"/>
    <property type="match status" value="1"/>
</dbReference>
<dbReference type="InterPro" id="IPR006175">
    <property type="entry name" value="YjgF/YER057c/UK114"/>
</dbReference>
<keyword evidence="3" id="KW-1185">Reference proteome</keyword>
<evidence type="ECO:0000313" key="2">
    <source>
        <dbReference type="EMBL" id="OOF69772.1"/>
    </source>
</evidence>
<name>A0ABX3KYR5_9PAST</name>
<dbReference type="Pfam" id="PF01042">
    <property type="entry name" value="Ribonuc_L-PSP"/>
    <property type="match status" value="1"/>
</dbReference>
<comment type="caution">
    <text evidence="2">The sequence shown here is derived from an EMBL/GenBank/DDBJ whole genome shotgun (WGS) entry which is preliminary data.</text>
</comment>
<dbReference type="InterPro" id="IPR019897">
    <property type="entry name" value="RidA_CS"/>
</dbReference>
<sequence length="116" mass="13109">MSIQRIRISNRFCEIAIHNNTAYFAGQVPENTLQLNAYEQTKEVLALIDTLLAEIGSNKSQILNCQIFLANMTDYHLLNQAWDEWVDTQNPPPRATVQAALADPNWKVEIVIIAAL</sequence>
<dbReference type="CDD" id="cd06150">
    <property type="entry name" value="YjgF_YER057c_UK114_like_2"/>
    <property type="match status" value="1"/>
</dbReference>
<dbReference type="InterPro" id="IPR035709">
    <property type="entry name" value="YoaB-like"/>
</dbReference>
<organism evidence="2 3">
    <name type="scientific">Rodentibacter caecimuris</name>
    <dbReference type="NCBI Taxonomy" id="1796644"/>
    <lineage>
        <taxon>Bacteria</taxon>
        <taxon>Pseudomonadati</taxon>
        <taxon>Pseudomonadota</taxon>
        <taxon>Gammaproteobacteria</taxon>
        <taxon>Pasteurellales</taxon>
        <taxon>Pasteurellaceae</taxon>
        <taxon>Rodentibacter</taxon>
    </lineage>
</organism>
<dbReference type="Gene3D" id="3.30.1330.40">
    <property type="entry name" value="RutC-like"/>
    <property type="match status" value="1"/>
</dbReference>
<protein>
    <recommendedName>
        <fullName evidence="4">Aminoacrylate peracid reductase</fullName>
    </recommendedName>
</protein>
<evidence type="ECO:0000313" key="3">
    <source>
        <dbReference type="Proteomes" id="UP000188820"/>
    </source>
</evidence>
<dbReference type="EMBL" id="MLAA01000023">
    <property type="protein sequence ID" value="OOF69772.1"/>
    <property type="molecule type" value="Genomic_DNA"/>
</dbReference>
<dbReference type="PANTHER" id="PTHR47328">
    <property type="match status" value="1"/>
</dbReference>
<evidence type="ECO:0000256" key="1">
    <source>
        <dbReference type="ARBA" id="ARBA00010552"/>
    </source>
</evidence>
<evidence type="ECO:0008006" key="4">
    <source>
        <dbReference type="Google" id="ProtNLM"/>
    </source>
</evidence>